<name>R4TNP9_9CAUD</name>
<gene>
    <name evidence="2" type="primary">31</name>
    <name evidence="2" type="ORF">HCTV2_31</name>
</gene>
<dbReference type="KEGG" id="vg:16193694"/>
<reference evidence="2 3" key="1">
    <citation type="submission" date="2012-12" db="EMBL/GenBank/DDBJ databases">
        <authorList>
            <person name="Sencilo A."/>
            <person name="Jacobs-Sera D."/>
            <person name="Russell D.A."/>
            <person name="Ko C."/>
            <person name="Bowman C.A."/>
            <person name="Atanasova N."/>
            <person name="Osterlund E."/>
            <person name="Oksanen H.M."/>
            <person name="Bamford D.H."/>
            <person name="Hatfull G.F."/>
            <person name="Roine E."/>
            <person name="Hendrix R.W."/>
        </authorList>
    </citation>
    <scope>NUCLEOTIDE SEQUENCE [LARGE SCALE GENOMIC DNA]</scope>
</reference>
<sequence>MRGARPVRTRTRSVTRRRSLVDAGRGRLGRALRPLAHRSPTTHPLRPPPSVRRRALFSPFA</sequence>
<dbReference type="RefSeq" id="YP_008058393.1">
    <property type="nucleotide sequence ID" value="NC_021319.1"/>
</dbReference>
<dbReference type="Proteomes" id="UP000204143">
    <property type="component" value="Segment"/>
</dbReference>
<protein>
    <submittedName>
        <fullName evidence="2">Uncharacterized protein</fullName>
    </submittedName>
</protein>
<feature type="region of interest" description="Disordered" evidence="1">
    <location>
        <begin position="1"/>
        <end position="61"/>
    </location>
</feature>
<feature type="compositionally biased region" description="Basic residues" evidence="1">
    <location>
        <begin position="1"/>
        <end position="18"/>
    </location>
</feature>
<evidence type="ECO:0000313" key="3">
    <source>
        <dbReference type="Proteomes" id="UP000204143"/>
    </source>
</evidence>
<keyword evidence="3" id="KW-1185">Reference proteome</keyword>
<dbReference type="GeneID" id="16193694"/>
<feature type="compositionally biased region" description="Low complexity" evidence="1">
    <location>
        <begin position="29"/>
        <end position="38"/>
    </location>
</feature>
<proteinExistence type="predicted"/>
<organism evidence="2 3">
    <name type="scientific">Haloarcula californiae tailed virus 2</name>
    <dbReference type="NCBI Taxonomy" id="1273747"/>
    <lineage>
        <taxon>Viruses</taxon>
        <taxon>Duplodnaviria</taxon>
        <taxon>Heunggongvirae</taxon>
        <taxon>Uroviricota</taxon>
        <taxon>Caudoviricetes</taxon>
        <taxon>Saparoviridae</taxon>
        <taxon>Samsavirus</taxon>
        <taxon>Samsavirus crystalli</taxon>
        <taxon>Samsavirus HCTV2</taxon>
    </lineage>
</organism>
<accession>R4TNP9</accession>
<evidence type="ECO:0000313" key="2">
    <source>
        <dbReference type="EMBL" id="AGM11858.1"/>
    </source>
</evidence>
<evidence type="ECO:0000256" key="1">
    <source>
        <dbReference type="SAM" id="MobiDB-lite"/>
    </source>
</evidence>
<dbReference type="EMBL" id="KC292028">
    <property type="protein sequence ID" value="AGM11858.1"/>
    <property type="molecule type" value="Genomic_DNA"/>
</dbReference>